<gene>
    <name evidence="8" type="primary">tsaD</name>
    <name evidence="10" type="ORF">OMM_04665</name>
</gene>
<evidence type="ECO:0000256" key="3">
    <source>
        <dbReference type="ARBA" id="ARBA00022694"/>
    </source>
</evidence>
<sequence>MNILGIETACDDTSAAVVKDGQTILSNIIWDQQRVHEKYRGVVPELAARKHTEVITHVIESALDKAHLSYRDIDGIGVNAMRGLLRSVVVGVAAAKVIAYTHNIPIIGLHHIEGHVYSIILDHPDIDFPFLCLTVSGGHNMLIHVHGHGRYTLLGMTLDDAAGEAFDKVAKLLDIGFPGGPVIDRMAKSGNPDAFDFPRPMLNKKNDDFSFSGLKTAVLTTVKHLKKEGQVIPIPDIVAAFQQAVIDVLVTKTMRAAKREGISTIAVAGGVSANSQLRSVFTQVTADNNMQLYFPQKSLCMDNAAMIAALAFYKFQNFESSDLTLDACSNAPFK</sequence>
<feature type="binding site" evidence="8">
    <location>
        <begin position="134"/>
        <end position="138"/>
    </location>
    <ligand>
        <name>substrate</name>
    </ligand>
</feature>
<dbReference type="InterPro" id="IPR022450">
    <property type="entry name" value="TsaD"/>
</dbReference>
<dbReference type="EC" id="2.3.1.234" evidence="8"/>
<evidence type="ECO:0000256" key="8">
    <source>
        <dbReference type="HAMAP-Rule" id="MF_01445"/>
    </source>
</evidence>
<dbReference type="FunFam" id="3.30.420.40:FF:000040">
    <property type="entry name" value="tRNA N6-adenosine threonylcarbamoyltransferase"/>
    <property type="match status" value="1"/>
</dbReference>
<dbReference type="CDD" id="cd24133">
    <property type="entry name" value="ASKHA_NBD_TsaD_bac"/>
    <property type="match status" value="1"/>
</dbReference>
<name>A0A1V1P0G3_9BACT</name>
<keyword evidence="5 8" id="KW-0408">Iron</keyword>
<dbReference type="Proteomes" id="UP000189670">
    <property type="component" value="Unassembled WGS sequence"/>
</dbReference>
<feature type="binding site" evidence="8">
    <location>
        <position position="302"/>
    </location>
    <ligand>
        <name>Fe cation</name>
        <dbReference type="ChEBI" id="CHEBI:24875"/>
    </ligand>
</feature>
<dbReference type="InterPro" id="IPR043129">
    <property type="entry name" value="ATPase_NBD"/>
</dbReference>
<comment type="function">
    <text evidence="8">Required for the formation of a threonylcarbamoyl group on adenosine at position 37 (t(6)A37) in tRNAs that read codons beginning with adenine. Is involved in the transfer of the threonylcarbamoyl moiety of threonylcarbamoyl-AMP (TC-AMP) to the N6 group of A37, together with TsaE and TsaB. TsaD likely plays a direct catalytic role in this reaction.</text>
</comment>
<dbReference type="Gene3D" id="3.30.420.40">
    <property type="match status" value="2"/>
</dbReference>
<dbReference type="GO" id="GO:0002949">
    <property type="term" value="P:tRNA threonylcarbamoyladenosine modification"/>
    <property type="evidence" value="ECO:0007669"/>
    <property type="project" value="UniProtKB-UniRule"/>
</dbReference>
<dbReference type="PANTHER" id="PTHR11735:SF6">
    <property type="entry name" value="TRNA N6-ADENOSINE THREONYLCARBAMOYLTRANSFERASE, MITOCHONDRIAL"/>
    <property type="match status" value="1"/>
</dbReference>
<evidence type="ECO:0000256" key="6">
    <source>
        <dbReference type="ARBA" id="ARBA00023315"/>
    </source>
</evidence>
<evidence type="ECO:0000259" key="9">
    <source>
        <dbReference type="Pfam" id="PF00814"/>
    </source>
</evidence>
<evidence type="ECO:0000256" key="5">
    <source>
        <dbReference type="ARBA" id="ARBA00023004"/>
    </source>
</evidence>
<keyword evidence="3 8" id="KW-0819">tRNA processing</keyword>
<organism evidence="10 11">
    <name type="scientific">Candidatus Magnetoglobus multicellularis str. Araruama</name>
    <dbReference type="NCBI Taxonomy" id="890399"/>
    <lineage>
        <taxon>Bacteria</taxon>
        <taxon>Pseudomonadati</taxon>
        <taxon>Thermodesulfobacteriota</taxon>
        <taxon>Desulfobacteria</taxon>
        <taxon>Desulfobacterales</taxon>
        <taxon>Desulfobacteraceae</taxon>
        <taxon>Candidatus Magnetoglobus</taxon>
    </lineage>
</organism>
<evidence type="ECO:0000313" key="11">
    <source>
        <dbReference type="Proteomes" id="UP000189670"/>
    </source>
</evidence>
<proteinExistence type="inferred from homology"/>
<protein>
    <recommendedName>
        <fullName evidence="8">tRNA N6-adenosine threonylcarbamoyltransferase</fullName>
        <ecNumber evidence="8">2.3.1.234</ecNumber>
    </recommendedName>
    <alternativeName>
        <fullName evidence="8">N6-L-threonylcarbamoyladenine synthase</fullName>
        <shortName evidence="8">t(6)A synthase</shortName>
    </alternativeName>
    <alternativeName>
        <fullName evidence="8">t(6)A37 threonylcarbamoyladenosine biosynthesis protein TsaD</fullName>
    </alternativeName>
    <alternativeName>
        <fullName evidence="8">tRNA threonylcarbamoyladenosine biosynthesis protein TsaD</fullName>
    </alternativeName>
</protein>
<evidence type="ECO:0000313" key="10">
    <source>
        <dbReference type="EMBL" id="ETR68256.1"/>
    </source>
</evidence>
<evidence type="ECO:0000256" key="7">
    <source>
        <dbReference type="ARBA" id="ARBA00048117"/>
    </source>
</evidence>
<keyword evidence="2 8" id="KW-0808">Transferase</keyword>
<accession>A0A1V1P0G3</accession>
<keyword evidence="1 8" id="KW-0963">Cytoplasm</keyword>
<dbReference type="AlphaFoldDB" id="A0A1V1P0G3"/>
<comment type="subcellular location">
    <subcellularLocation>
        <location evidence="8">Cytoplasm</location>
    </subcellularLocation>
</comment>
<feature type="binding site" evidence="8">
    <location>
        <position position="274"/>
    </location>
    <ligand>
        <name>substrate</name>
    </ligand>
</feature>
<feature type="binding site" evidence="8">
    <location>
        <position position="115"/>
    </location>
    <ligand>
        <name>Fe cation</name>
        <dbReference type="ChEBI" id="CHEBI:24875"/>
    </ligand>
</feature>
<dbReference type="GO" id="GO:0061711">
    <property type="term" value="F:tRNA N(6)-L-threonylcarbamoyladenine synthase activity"/>
    <property type="evidence" value="ECO:0007669"/>
    <property type="project" value="UniProtKB-EC"/>
</dbReference>
<feature type="binding site" evidence="8">
    <location>
        <position position="167"/>
    </location>
    <ligand>
        <name>substrate</name>
    </ligand>
</feature>
<reference evidence="11" key="1">
    <citation type="submission" date="2012-11" db="EMBL/GenBank/DDBJ databases">
        <authorList>
            <person name="Lucero-Rivera Y.E."/>
            <person name="Tovar-Ramirez D."/>
        </authorList>
    </citation>
    <scope>NUCLEOTIDE SEQUENCE [LARGE SCALE GENOMIC DNA]</scope>
    <source>
        <strain evidence="11">Araruama</strain>
    </source>
</reference>
<dbReference type="Pfam" id="PF00814">
    <property type="entry name" value="TsaD"/>
    <property type="match status" value="1"/>
</dbReference>
<keyword evidence="4 8" id="KW-0479">Metal-binding</keyword>
<comment type="caution">
    <text evidence="10">The sequence shown here is derived from an EMBL/GenBank/DDBJ whole genome shotgun (WGS) entry which is preliminary data.</text>
</comment>
<feature type="domain" description="Gcp-like" evidence="9">
    <location>
        <begin position="23"/>
        <end position="308"/>
    </location>
</feature>
<dbReference type="PANTHER" id="PTHR11735">
    <property type="entry name" value="TRNA N6-ADENOSINE THREONYLCARBAMOYLTRANSFERASE"/>
    <property type="match status" value="1"/>
</dbReference>
<feature type="binding site" evidence="8">
    <location>
        <position position="180"/>
    </location>
    <ligand>
        <name>substrate</name>
    </ligand>
</feature>
<dbReference type="InterPro" id="IPR000905">
    <property type="entry name" value="Gcp-like_dom"/>
</dbReference>
<evidence type="ECO:0000256" key="2">
    <source>
        <dbReference type="ARBA" id="ARBA00022679"/>
    </source>
</evidence>
<dbReference type="EMBL" id="ATBP01001015">
    <property type="protein sequence ID" value="ETR68256.1"/>
    <property type="molecule type" value="Genomic_DNA"/>
</dbReference>
<dbReference type="SUPFAM" id="SSF53067">
    <property type="entry name" value="Actin-like ATPase domain"/>
    <property type="match status" value="2"/>
</dbReference>
<comment type="cofactor">
    <cofactor evidence="8">
        <name>Fe(2+)</name>
        <dbReference type="ChEBI" id="CHEBI:29033"/>
    </cofactor>
    <text evidence="8">Binds 1 Fe(2+) ion per subunit.</text>
</comment>
<comment type="catalytic activity">
    <reaction evidence="7 8">
        <text>L-threonylcarbamoyladenylate + adenosine(37) in tRNA = N(6)-L-threonylcarbamoyladenosine(37) in tRNA + AMP + H(+)</text>
        <dbReference type="Rhea" id="RHEA:37059"/>
        <dbReference type="Rhea" id="RHEA-COMP:10162"/>
        <dbReference type="Rhea" id="RHEA-COMP:10163"/>
        <dbReference type="ChEBI" id="CHEBI:15378"/>
        <dbReference type="ChEBI" id="CHEBI:73682"/>
        <dbReference type="ChEBI" id="CHEBI:74411"/>
        <dbReference type="ChEBI" id="CHEBI:74418"/>
        <dbReference type="ChEBI" id="CHEBI:456215"/>
        <dbReference type="EC" id="2.3.1.234"/>
    </reaction>
</comment>
<dbReference type="NCBIfam" id="TIGR00329">
    <property type="entry name" value="gcp_kae1"/>
    <property type="match status" value="1"/>
</dbReference>
<evidence type="ECO:0000256" key="4">
    <source>
        <dbReference type="ARBA" id="ARBA00022723"/>
    </source>
</evidence>
<comment type="similarity">
    <text evidence="8">Belongs to the KAE1 / TsaD family.</text>
</comment>
<dbReference type="InterPro" id="IPR017861">
    <property type="entry name" value="KAE1/TsaD"/>
</dbReference>
<dbReference type="HAMAP" id="MF_01445">
    <property type="entry name" value="TsaD"/>
    <property type="match status" value="1"/>
</dbReference>
<dbReference type="NCBIfam" id="TIGR03723">
    <property type="entry name" value="T6A_TsaD_YgjD"/>
    <property type="match status" value="1"/>
</dbReference>
<evidence type="ECO:0000256" key="1">
    <source>
        <dbReference type="ARBA" id="ARBA00022490"/>
    </source>
</evidence>
<dbReference type="PRINTS" id="PR00789">
    <property type="entry name" value="OSIALOPTASE"/>
</dbReference>
<keyword evidence="6 8" id="KW-0012">Acyltransferase</keyword>
<feature type="binding site" evidence="8">
    <location>
        <position position="184"/>
    </location>
    <ligand>
        <name>substrate</name>
    </ligand>
</feature>
<dbReference type="GO" id="GO:0005737">
    <property type="term" value="C:cytoplasm"/>
    <property type="evidence" value="ECO:0007669"/>
    <property type="project" value="UniProtKB-SubCell"/>
</dbReference>
<feature type="binding site" evidence="8">
    <location>
        <position position="111"/>
    </location>
    <ligand>
        <name>Fe cation</name>
        <dbReference type="ChEBI" id="CHEBI:24875"/>
    </ligand>
</feature>
<dbReference type="GO" id="GO:0005506">
    <property type="term" value="F:iron ion binding"/>
    <property type="evidence" value="ECO:0007669"/>
    <property type="project" value="UniProtKB-UniRule"/>
</dbReference>